<feature type="active site" description="Nucleophile" evidence="4 5">
    <location>
        <position position="55"/>
    </location>
</feature>
<feature type="domain" description="Pseudouridine synthase I TruA alpha/beta" evidence="8">
    <location>
        <begin position="146"/>
        <end position="249"/>
    </location>
</feature>
<dbReference type="GO" id="GO:0003723">
    <property type="term" value="F:RNA binding"/>
    <property type="evidence" value="ECO:0007669"/>
    <property type="project" value="InterPro"/>
</dbReference>
<name>A0A9D9E9X4_9LACO</name>
<gene>
    <name evidence="4 9" type="primary">truA</name>
    <name evidence="9" type="ORF">IAA89_02930</name>
</gene>
<comment type="catalytic activity">
    <reaction evidence="4 7">
        <text>uridine(38/39/40) in tRNA = pseudouridine(38/39/40) in tRNA</text>
        <dbReference type="Rhea" id="RHEA:22376"/>
        <dbReference type="Rhea" id="RHEA-COMP:10085"/>
        <dbReference type="Rhea" id="RHEA-COMP:10087"/>
        <dbReference type="ChEBI" id="CHEBI:65314"/>
        <dbReference type="ChEBI" id="CHEBI:65315"/>
        <dbReference type="EC" id="5.4.99.12"/>
    </reaction>
</comment>
<evidence type="ECO:0000256" key="3">
    <source>
        <dbReference type="ARBA" id="ARBA00023235"/>
    </source>
</evidence>
<dbReference type="InterPro" id="IPR020094">
    <property type="entry name" value="TruA/RsuA/RluB/E/F_N"/>
</dbReference>
<dbReference type="EMBL" id="JADIMP010000051">
    <property type="protein sequence ID" value="MBO8441384.1"/>
    <property type="molecule type" value="Genomic_DNA"/>
</dbReference>
<comment type="caution">
    <text evidence="9">The sequence shown here is derived from an EMBL/GenBank/DDBJ whole genome shotgun (WGS) entry which is preliminary data.</text>
</comment>
<dbReference type="PIRSF" id="PIRSF001430">
    <property type="entry name" value="tRNA_psdUrid_synth"/>
    <property type="match status" value="1"/>
</dbReference>
<dbReference type="GO" id="GO:0031119">
    <property type="term" value="P:tRNA pseudouridine synthesis"/>
    <property type="evidence" value="ECO:0007669"/>
    <property type="project" value="UniProtKB-UniRule"/>
</dbReference>
<reference evidence="9" key="2">
    <citation type="journal article" date="2021" name="PeerJ">
        <title>Extensive microbial diversity within the chicken gut microbiome revealed by metagenomics and culture.</title>
        <authorList>
            <person name="Gilroy R."/>
            <person name="Ravi A."/>
            <person name="Getino M."/>
            <person name="Pursley I."/>
            <person name="Horton D.L."/>
            <person name="Alikhan N.F."/>
            <person name="Baker D."/>
            <person name="Gharbi K."/>
            <person name="Hall N."/>
            <person name="Watson M."/>
            <person name="Adriaenssens E.M."/>
            <person name="Foster-Nyarko E."/>
            <person name="Jarju S."/>
            <person name="Secka A."/>
            <person name="Antonio M."/>
            <person name="Oren A."/>
            <person name="Chaudhuri R.R."/>
            <person name="La Ragione R."/>
            <person name="Hildebrand F."/>
            <person name="Pallen M.J."/>
        </authorList>
    </citation>
    <scope>NUCLEOTIDE SEQUENCE</scope>
    <source>
        <strain evidence="9">C6-149</strain>
    </source>
</reference>
<dbReference type="PANTHER" id="PTHR11142">
    <property type="entry name" value="PSEUDOURIDYLATE SYNTHASE"/>
    <property type="match status" value="1"/>
</dbReference>
<dbReference type="GO" id="GO:0160147">
    <property type="term" value="F:tRNA pseudouridine(38-40) synthase activity"/>
    <property type="evidence" value="ECO:0007669"/>
    <property type="project" value="UniProtKB-EC"/>
</dbReference>
<evidence type="ECO:0000256" key="5">
    <source>
        <dbReference type="PIRSR" id="PIRSR001430-1"/>
    </source>
</evidence>
<proteinExistence type="inferred from homology"/>
<organism evidence="9 10">
    <name type="scientific">Candidatus Gallilactobacillus intestinavium</name>
    <dbReference type="NCBI Taxonomy" id="2840838"/>
    <lineage>
        <taxon>Bacteria</taxon>
        <taxon>Bacillati</taxon>
        <taxon>Bacillota</taxon>
        <taxon>Bacilli</taxon>
        <taxon>Lactobacillales</taxon>
        <taxon>Lactobacillaceae</taxon>
        <taxon>Lactobacillaceae incertae sedis</taxon>
        <taxon>Candidatus Gallilactobacillus</taxon>
    </lineage>
</organism>
<dbReference type="SUPFAM" id="SSF55120">
    <property type="entry name" value="Pseudouridine synthase"/>
    <property type="match status" value="1"/>
</dbReference>
<dbReference type="InterPro" id="IPR020103">
    <property type="entry name" value="PsdUridine_synth_cat_dom_sf"/>
</dbReference>
<reference evidence="9" key="1">
    <citation type="submission" date="2020-10" db="EMBL/GenBank/DDBJ databases">
        <authorList>
            <person name="Gilroy R."/>
        </authorList>
    </citation>
    <scope>NUCLEOTIDE SEQUENCE</scope>
    <source>
        <strain evidence="9">C6-149</strain>
    </source>
</reference>
<feature type="domain" description="Pseudouridine synthase I TruA alpha/beta" evidence="8">
    <location>
        <begin position="9"/>
        <end position="106"/>
    </location>
</feature>
<dbReference type="InterPro" id="IPR001406">
    <property type="entry name" value="PsdUridine_synth_TruA"/>
</dbReference>
<evidence type="ECO:0000256" key="6">
    <source>
        <dbReference type="PIRSR" id="PIRSR001430-2"/>
    </source>
</evidence>
<dbReference type="HAMAP" id="MF_00171">
    <property type="entry name" value="TruA"/>
    <property type="match status" value="1"/>
</dbReference>
<evidence type="ECO:0000256" key="4">
    <source>
        <dbReference type="HAMAP-Rule" id="MF_00171"/>
    </source>
</evidence>
<dbReference type="Gene3D" id="3.30.70.580">
    <property type="entry name" value="Pseudouridine synthase I, catalytic domain, N-terminal subdomain"/>
    <property type="match status" value="1"/>
</dbReference>
<keyword evidence="2 4" id="KW-0819">tRNA processing</keyword>
<comment type="function">
    <text evidence="4">Formation of pseudouridine at positions 38, 39 and 40 in the anticodon stem and loop of transfer RNAs.</text>
</comment>
<dbReference type="PANTHER" id="PTHR11142:SF0">
    <property type="entry name" value="TRNA PSEUDOURIDINE SYNTHASE-LIKE 1"/>
    <property type="match status" value="1"/>
</dbReference>
<dbReference type="FunFam" id="3.30.70.580:FF:000001">
    <property type="entry name" value="tRNA pseudouridine synthase A"/>
    <property type="match status" value="1"/>
</dbReference>
<comment type="subunit">
    <text evidence="4">Homodimer.</text>
</comment>
<dbReference type="NCBIfam" id="TIGR00071">
    <property type="entry name" value="hisT_truA"/>
    <property type="match status" value="1"/>
</dbReference>
<dbReference type="EC" id="5.4.99.12" evidence="4"/>
<dbReference type="CDD" id="cd02570">
    <property type="entry name" value="PseudoU_synth_EcTruA"/>
    <property type="match status" value="1"/>
</dbReference>
<dbReference type="InterPro" id="IPR020095">
    <property type="entry name" value="PsdUridine_synth_TruA_C"/>
</dbReference>
<comment type="caution">
    <text evidence="4">Lacks conserved residue(s) required for the propagation of feature annotation.</text>
</comment>
<evidence type="ECO:0000313" key="9">
    <source>
        <dbReference type="EMBL" id="MBO8441384.1"/>
    </source>
</evidence>
<sequence length="249" mass="28346">MNQRYKITIEYDGTNFFGFQRQPHLRTVEGVLHSVVNKLSKTSEDIIVYGSGRTDAGVHAHGQVVHFDLPNFIPAENLRLALNSMFPLDMAVKKVELVSNDFHARFSTKGKKYRYIVSTSSFVDPFKRNYTGHYKYPVDIKKIRNAIPYLIGKHDFTSLVASGSQAKSNVRTIYSITVKNKDKENELIFDFYGSGFLYKQIRIMVALLLEIGNGKRDADSVPQLLAVKDRRLARRTAPASGLYLEEVIY</sequence>
<dbReference type="Gene3D" id="3.30.70.660">
    <property type="entry name" value="Pseudouridine synthase I, catalytic domain, C-terminal subdomain"/>
    <property type="match status" value="1"/>
</dbReference>
<accession>A0A9D9E9X4</accession>
<comment type="similarity">
    <text evidence="1 4 7">Belongs to the tRNA pseudouridine synthase TruA family.</text>
</comment>
<evidence type="ECO:0000256" key="7">
    <source>
        <dbReference type="RuleBase" id="RU003792"/>
    </source>
</evidence>
<feature type="binding site" evidence="4 6">
    <location>
        <position position="113"/>
    </location>
    <ligand>
        <name>substrate</name>
    </ligand>
</feature>
<evidence type="ECO:0000259" key="8">
    <source>
        <dbReference type="Pfam" id="PF01416"/>
    </source>
</evidence>
<evidence type="ECO:0000313" key="10">
    <source>
        <dbReference type="Proteomes" id="UP000823614"/>
    </source>
</evidence>
<dbReference type="Pfam" id="PF01416">
    <property type="entry name" value="PseudoU_synth_1"/>
    <property type="match status" value="2"/>
</dbReference>
<dbReference type="AlphaFoldDB" id="A0A9D9E9X4"/>
<dbReference type="InterPro" id="IPR020097">
    <property type="entry name" value="PsdUridine_synth_TruA_a/b_dom"/>
</dbReference>
<dbReference type="Proteomes" id="UP000823614">
    <property type="component" value="Unassembled WGS sequence"/>
</dbReference>
<keyword evidence="3 4" id="KW-0413">Isomerase</keyword>
<protein>
    <recommendedName>
        <fullName evidence="4">tRNA pseudouridine synthase A</fullName>
        <ecNumber evidence="4">5.4.99.12</ecNumber>
    </recommendedName>
    <alternativeName>
        <fullName evidence="4">tRNA pseudouridine(38-40) synthase</fullName>
    </alternativeName>
    <alternativeName>
        <fullName evidence="4">tRNA pseudouridylate synthase I</fullName>
    </alternativeName>
    <alternativeName>
        <fullName evidence="4">tRNA-uridine isomerase I</fullName>
    </alternativeName>
</protein>
<evidence type="ECO:0000256" key="2">
    <source>
        <dbReference type="ARBA" id="ARBA00022694"/>
    </source>
</evidence>
<evidence type="ECO:0000256" key="1">
    <source>
        <dbReference type="ARBA" id="ARBA00009375"/>
    </source>
</evidence>